<reference evidence="4" key="1">
    <citation type="journal article" date="2021" name="Proc. Natl. Acad. Sci. U.S.A.">
        <title>A Catalog of Tens of Thousands of Viruses from Human Metagenomes Reveals Hidden Associations with Chronic Diseases.</title>
        <authorList>
            <person name="Tisza M.J."/>
            <person name="Buck C.B."/>
        </authorList>
    </citation>
    <scope>NUCLEOTIDE SEQUENCE</scope>
    <source>
        <strain evidence="4">CtFn287</strain>
    </source>
</reference>
<accession>A0A8S5LV36</accession>
<dbReference type="Gene3D" id="3.40.1440.10">
    <property type="entry name" value="GIY-YIG endonuclease"/>
    <property type="match status" value="1"/>
</dbReference>
<dbReference type="InterPro" id="IPR000305">
    <property type="entry name" value="GIY-YIG_endonuc"/>
</dbReference>
<evidence type="ECO:0000259" key="3">
    <source>
        <dbReference type="PROSITE" id="PS50164"/>
    </source>
</evidence>
<dbReference type="InterPro" id="IPR035901">
    <property type="entry name" value="GIY-YIG_endonuc_sf"/>
</dbReference>
<comment type="cofactor">
    <cofactor evidence="1">
        <name>Mg(2+)</name>
        <dbReference type="ChEBI" id="CHEBI:18420"/>
    </cofactor>
</comment>
<proteinExistence type="predicted"/>
<keyword evidence="2" id="KW-0460">Magnesium</keyword>
<dbReference type="Pfam" id="PF01541">
    <property type="entry name" value="GIY-YIG"/>
    <property type="match status" value="1"/>
</dbReference>
<protein>
    <submittedName>
        <fullName evidence="4">GIY-YIG nuclease superfamily protein</fullName>
    </submittedName>
</protein>
<dbReference type="EMBL" id="BK014748">
    <property type="protein sequence ID" value="DAD73894.1"/>
    <property type="molecule type" value="Genomic_DNA"/>
</dbReference>
<evidence type="ECO:0000256" key="2">
    <source>
        <dbReference type="ARBA" id="ARBA00022842"/>
    </source>
</evidence>
<name>A0A8S5LV36_9CAUD</name>
<organism evidence="4">
    <name type="scientific">Siphoviridae sp. ctFn287</name>
    <dbReference type="NCBI Taxonomy" id="2826215"/>
    <lineage>
        <taxon>Viruses</taxon>
        <taxon>Duplodnaviria</taxon>
        <taxon>Heunggongvirae</taxon>
        <taxon>Uroviricota</taxon>
        <taxon>Caudoviricetes</taxon>
    </lineage>
</organism>
<evidence type="ECO:0000313" key="4">
    <source>
        <dbReference type="EMBL" id="DAD73894.1"/>
    </source>
</evidence>
<feature type="domain" description="GIY-YIG" evidence="3">
    <location>
        <begin position="176"/>
        <end position="253"/>
    </location>
</feature>
<evidence type="ECO:0000256" key="1">
    <source>
        <dbReference type="ARBA" id="ARBA00001946"/>
    </source>
</evidence>
<sequence length="282" mass="33335">MLEVIYRIYQVAENDNSLEEDEMNNRNFYDSISSTKNVELTMDCLICETRDAFKDIIRDMYGKDIRFAYSKKLQPGDIYCIIIGEHCYNTEKYFNRVEFECDCCHAKVSGFVNSKIQIDGWDFDKLLNQHDKYDDKKFCSMRCKDRYVHQEALKIAGETDAQNIFVTRDMFTNHNLAGYIYKITKKSTGEFYVGQTIYVPIFRWGQHLTTDRFKIENILDYKFEVIELVPSNENILDREKYWIQKLYKEHPDLSLNISQTKNIISSDGELEENENNGQTNNS</sequence>
<dbReference type="PROSITE" id="PS50164">
    <property type="entry name" value="GIY_YIG"/>
    <property type="match status" value="1"/>
</dbReference>
<dbReference type="SUPFAM" id="SSF82771">
    <property type="entry name" value="GIY-YIG endonuclease"/>
    <property type="match status" value="1"/>
</dbReference>